<evidence type="ECO:0000256" key="2">
    <source>
        <dbReference type="ARBA" id="ARBA00004882"/>
    </source>
</evidence>
<keyword evidence="12" id="KW-1185">Reference proteome</keyword>
<comment type="pathway">
    <text evidence="3 9">Cofactor biosynthesis; riboflavin biosynthesis; 5-amino-6-(D-ribitylamino)uracil from GTP: step 3/4.</text>
</comment>
<gene>
    <name evidence="11" type="ORF">GGR27_001734</name>
</gene>
<dbReference type="Pfam" id="PF00383">
    <property type="entry name" value="dCMP_cyt_deam_1"/>
    <property type="match status" value="1"/>
</dbReference>
<evidence type="ECO:0000256" key="5">
    <source>
        <dbReference type="ARBA" id="ARBA00007417"/>
    </source>
</evidence>
<dbReference type="EC" id="3.5.4.26" evidence="9"/>
<dbReference type="NCBIfam" id="TIGR00326">
    <property type="entry name" value="eubact_ribD"/>
    <property type="match status" value="1"/>
</dbReference>
<evidence type="ECO:0000313" key="12">
    <source>
        <dbReference type="Proteomes" id="UP000770785"/>
    </source>
</evidence>
<comment type="caution">
    <text evidence="11">The sequence shown here is derived from an EMBL/GenBank/DDBJ whole genome shotgun (WGS) entry which is preliminary data.</text>
</comment>
<evidence type="ECO:0000256" key="6">
    <source>
        <dbReference type="ARBA" id="ARBA00022857"/>
    </source>
</evidence>
<dbReference type="SUPFAM" id="SSF53597">
    <property type="entry name" value="Dihydrofolate reductase-like"/>
    <property type="match status" value="1"/>
</dbReference>
<evidence type="ECO:0000256" key="8">
    <source>
        <dbReference type="ARBA" id="ARBA00023268"/>
    </source>
</evidence>
<evidence type="ECO:0000256" key="4">
    <source>
        <dbReference type="ARBA" id="ARBA00005259"/>
    </source>
</evidence>
<dbReference type="Gene3D" id="3.40.140.10">
    <property type="entry name" value="Cytidine Deaminase, domain 2"/>
    <property type="match status" value="1"/>
</dbReference>
<keyword evidence="7 9" id="KW-0560">Oxidoreductase</keyword>
<comment type="cofactor">
    <cofactor evidence="9">
        <name>Zn(2+)</name>
        <dbReference type="ChEBI" id="CHEBI:29105"/>
    </cofactor>
    <text evidence="9">Binds 1 zinc ion.</text>
</comment>
<dbReference type="InterPro" id="IPR002125">
    <property type="entry name" value="CMP_dCMP_dom"/>
</dbReference>
<dbReference type="SUPFAM" id="SSF53927">
    <property type="entry name" value="Cytidine deaminase-like"/>
    <property type="match status" value="1"/>
</dbReference>
<comment type="catalytic activity">
    <reaction evidence="9">
        <text>2,5-diamino-6-hydroxy-4-(5-phosphoribosylamino)-pyrimidine + H2O + H(+) = 5-amino-6-(5-phospho-D-ribosylamino)uracil + NH4(+)</text>
        <dbReference type="Rhea" id="RHEA:21868"/>
        <dbReference type="ChEBI" id="CHEBI:15377"/>
        <dbReference type="ChEBI" id="CHEBI:15378"/>
        <dbReference type="ChEBI" id="CHEBI:28938"/>
        <dbReference type="ChEBI" id="CHEBI:58453"/>
        <dbReference type="ChEBI" id="CHEBI:58614"/>
        <dbReference type="EC" id="3.5.4.26"/>
    </reaction>
</comment>
<dbReference type="EMBL" id="JAATJH010000002">
    <property type="protein sequence ID" value="NJC26235.1"/>
    <property type="molecule type" value="Genomic_DNA"/>
</dbReference>
<evidence type="ECO:0000313" key="11">
    <source>
        <dbReference type="EMBL" id="NJC26235.1"/>
    </source>
</evidence>
<evidence type="ECO:0000256" key="1">
    <source>
        <dbReference type="ARBA" id="ARBA00002151"/>
    </source>
</evidence>
<dbReference type="InterPro" id="IPR002734">
    <property type="entry name" value="RibDG_C"/>
</dbReference>
<evidence type="ECO:0000256" key="7">
    <source>
        <dbReference type="ARBA" id="ARBA00023002"/>
    </source>
</evidence>
<comment type="similarity">
    <text evidence="5 9">In the C-terminal section; belongs to the HTP reductase family.</text>
</comment>
<dbReference type="InterPro" id="IPR024072">
    <property type="entry name" value="DHFR-like_dom_sf"/>
</dbReference>
<dbReference type="GO" id="GO:0008703">
    <property type="term" value="F:5-amino-6-(5-phosphoribosylamino)uracil reductase activity"/>
    <property type="evidence" value="ECO:0007669"/>
    <property type="project" value="UniProtKB-EC"/>
</dbReference>
<organism evidence="11 12">
    <name type="scientific">Neolewinella antarctica</name>
    <dbReference type="NCBI Taxonomy" id="442734"/>
    <lineage>
        <taxon>Bacteria</taxon>
        <taxon>Pseudomonadati</taxon>
        <taxon>Bacteroidota</taxon>
        <taxon>Saprospiria</taxon>
        <taxon>Saprospirales</taxon>
        <taxon>Lewinellaceae</taxon>
        <taxon>Neolewinella</taxon>
    </lineage>
</organism>
<dbReference type="Gene3D" id="3.40.430.10">
    <property type="entry name" value="Dihydrofolate Reductase, subunit A"/>
    <property type="match status" value="1"/>
</dbReference>
<dbReference type="Proteomes" id="UP000770785">
    <property type="component" value="Unassembled WGS sequence"/>
</dbReference>
<comment type="similarity">
    <text evidence="4 9">In the N-terminal section; belongs to the cytidine and deoxycytidylate deaminase family.</text>
</comment>
<sequence length="332" mass="36291">MNDTIIGEGYHRQGGQAHAEVNCLKSVKAADRHRIPDATLYVSLEPCCIIGKTGACSTLILQHGIRTVVVAQRDSTPGVDGASLALLRAAGVTVREYPDFVASMPRNVLALPMAIGTAPYLFRHTLVTTGRPYVTLKFAQSADGFLRPADRKAAYWITNPISRRLVHRWRSSETGIIVGARTVIEDDPSLTTRLWPGPDPVPIIIDPRGRITGQERVFRGPVAPILYTSLAPKSLPKNSEATVVIIPADLKLATIEFILRDLAKRRLANVTVEGGAGLLNAFIRHDLWDEARVFTGPNALGDGLAAPEIHHNHLIDTTRIGSDRLTYFKRLP</sequence>
<keyword evidence="9 11" id="KW-0378">Hydrolase</keyword>
<keyword evidence="9" id="KW-0862">Zinc</keyword>
<comment type="function">
    <text evidence="1 9">Converts 2,5-diamino-6-(ribosylamino)-4(3h)-pyrimidinone 5'-phosphate into 5-amino-6-(ribosylamino)-2,4(1h,3h)-pyrimidinedione 5'-phosphate.</text>
</comment>
<keyword evidence="6 9" id="KW-0521">NADP</keyword>
<dbReference type="InterPro" id="IPR050765">
    <property type="entry name" value="Riboflavin_Biosynth_HTPR"/>
</dbReference>
<dbReference type="GO" id="GO:0008835">
    <property type="term" value="F:diaminohydroxyphosphoribosylaminopyrimidine deaminase activity"/>
    <property type="evidence" value="ECO:0007669"/>
    <property type="project" value="UniProtKB-EC"/>
</dbReference>
<comment type="pathway">
    <text evidence="2 9">Cofactor biosynthesis; riboflavin biosynthesis; 5-amino-6-(D-ribitylamino)uracil from GTP: step 2/4.</text>
</comment>
<keyword evidence="9" id="KW-0686">Riboflavin biosynthesis</keyword>
<proteinExistence type="inferred from homology"/>
<evidence type="ECO:0000256" key="3">
    <source>
        <dbReference type="ARBA" id="ARBA00004910"/>
    </source>
</evidence>
<feature type="domain" description="CMP/dCMP-type deaminase" evidence="10">
    <location>
        <begin position="1"/>
        <end position="94"/>
    </location>
</feature>
<accession>A0ABX0XAG9</accession>
<keyword evidence="9" id="KW-0479">Metal-binding</keyword>
<evidence type="ECO:0000256" key="9">
    <source>
        <dbReference type="PIRNR" id="PIRNR006769"/>
    </source>
</evidence>
<reference evidence="11 12" key="1">
    <citation type="submission" date="2020-03" db="EMBL/GenBank/DDBJ databases">
        <title>Genomic Encyclopedia of Type Strains, Phase IV (KMG-IV): sequencing the most valuable type-strain genomes for metagenomic binning, comparative biology and taxonomic classification.</title>
        <authorList>
            <person name="Goeker M."/>
        </authorList>
    </citation>
    <scope>NUCLEOTIDE SEQUENCE [LARGE SCALE GENOMIC DNA]</scope>
    <source>
        <strain evidence="11 12">DSM 105096</strain>
    </source>
</reference>
<keyword evidence="8" id="KW-0511">Multifunctional enzyme</keyword>
<comment type="catalytic activity">
    <reaction evidence="9">
        <text>5-amino-6-(5-phospho-D-ribitylamino)uracil + NADP(+) = 5-amino-6-(5-phospho-D-ribosylamino)uracil + NADPH + H(+)</text>
        <dbReference type="Rhea" id="RHEA:17845"/>
        <dbReference type="ChEBI" id="CHEBI:15378"/>
        <dbReference type="ChEBI" id="CHEBI:57783"/>
        <dbReference type="ChEBI" id="CHEBI:58349"/>
        <dbReference type="ChEBI" id="CHEBI:58421"/>
        <dbReference type="ChEBI" id="CHEBI:58453"/>
        <dbReference type="EC" id="1.1.1.193"/>
    </reaction>
</comment>
<dbReference type="PANTHER" id="PTHR38011:SF7">
    <property type="entry name" value="2,5-DIAMINO-6-RIBOSYLAMINO-4(3H)-PYRIMIDINONE 5'-PHOSPHATE REDUCTASE"/>
    <property type="match status" value="1"/>
</dbReference>
<dbReference type="InterPro" id="IPR004794">
    <property type="entry name" value="Eubact_RibD"/>
</dbReference>
<dbReference type="PROSITE" id="PS51747">
    <property type="entry name" value="CYT_DCMP_DEAMINASES_2"/>
    <property type="match status" value="1"/>
</dbReference>
<evidence type="ECO:0000259" key="10">
    <source>
        <dbReference type="PROSITE" id="PS51747"/>
    </source>
</evidence>
<dbReference type="EC" id="1.1.1.193" evidence="9"/>
<name>A0ABX0XAG9_9BACT</name>
<dbReference type="InterPro" id="IPR016193">
    <property type="entry name" value="Cytidine_deaminase-like"/>
</dbReference>
<dbReference type="Pfam" id="PF01872">
    <property type="entry name" value="RibD_C"/>
    <property type="match status" value="1"/>
</dbReference>
<dbReference type="PIRSF" id="PIRSF006769">
    <property type="entry name" value="RibD"/>
    <property type="match status" value="1"/>
</dbReference>
<protein>
    <recommendedName>
        <fullName evidence="9">Riboflavin biosynthesis protein RibD</fullName>
    </recommendedName>
    <domain>
        <recommendedName>
            <fullName evidence="9">Diaminohydroxyphosphoribosylaminopyrimidine deaminase</fullName>
            <shortName evidence="9">DRAP deaminase</shortName>
            <ecNumber evidence="9">3.5.4.26</ecNumber>
        </recommendedName>
        <alternativeName>
            <fullName evidence="9">Riboflavin-specific deaminase</fullName>
        </alternativeName>
    </domain>
    <domain>
        <recommendedName>
            <fullName evidence="9">5-amino-6-(5-phosphoribosylamino)uracil reductase</fullName>
            <ecNumber evidence="9">1.1.1.193</ecNumber>
        </recommendedName>
        <alternativeName>
            <fullName evidence="9">HTP reductase</fullName>
        </alternativeName>
    </domain>
</protein>
<dbReference type="PANTHER" id="PTHR38011">
    <property type="entry name" value="DIHYDROFOLATE REDUCTASE FAMILY PROTEIN (AFU_ORTHOLOGUE AFUA_8G06820)"/>
    <property type="match status" value="1"/>
</dbReference>